<gene>
    <name evidence="2" type="ORF">GZH47_26940</name>
</gene>
<keyword evidence="3" id="KW-1185">Reference proteome</keyword>
<dbReference type="KEGG" id="prz:GZH47_26940"/>
<dbReference type="PROSITE" id="PS51257">
    <property type="entry name" value="PROKAR_LIPOPROTEIN"/>
    <property type="match status" value="1"/>
</dbReference>
<feature type="signal peptide" evidence="1">
    <location>
        <begin position="1"/>
        <end position="20"/>
    </location>
</feature>
<proteinExistence type="predicted"/>
<dbReference type="AlphaFoldDB" id="A0A6C0P685"/>
<feature type="chain" id="PRO_5039569845" evidence="1">
    <location>
        <begin position="21"/>
        <end position="183"/>
    </location>
</feature>
<name>A0A6C0P685_9BACL</name>
<protein>
    <submittedName>
        <fullName evidence="2">Uncharacterized protein</fullName>
    </submittedName>
</protein>
<evidence type="ECO:0000313" key="3">
    <source>
        <dbReference type="Proteomes" id="UP000479114"/>
    </source>
</evidence>
<sequence>MRKWFMFAGVLVVLLSGCGAEEHTNTAATGNPERQAGVQLNEMPSEMPDDFDFKVRYGYGMKDEIDTYENTVTKDLIVKGSATADLVFSDSEMRTIYAKMKAINIMQLKELNPINPGCGQIPYDQASWTITIAGETKTLTWSGEHCSLTASAKKLLELQTYIAGIVRATDAYKAMPAAEGGYD</sequence>
<organism evidence="2 3">
    <name type="scientific">Paenibacillus rhizovicinus</name>
    <dbReference type="NCBI Taxonomy" id="2704463"/>
    <lineage>
        <taxon>Bacteria</taxon>
        <taxon>Bacillati</taxon>
        <taxon>Bacillota</taxon>
        <taxon>Bacilli</taxon>
        <taxon>Bacillales</taxon>
        <taxon>Paenibacillaceae</taxon>
        <taxon>Paenibacillus</taxon>
    </lineage>
</organism>
<evidence type="ECO:0000313" key="2">
    <source>
        <dbReference type="EMBL" id="QHW34070.1"/>
    </source>
</evidence>
<dbReference type="EMBL" id="CP048286">
    <property type="protein sequence ID" value="QHW34070.1"/>
    <property type="molecule type" value="Genomic_DNA"/>
</dbReference>
<dbReference type="Proteomes" id="UP000479114">
    <property type="component" value="Chromosome"/>
</dbReference>
<keyword evidence="1" id="KW-0732">Signal</keyword>
<evidence type="ECO:0000256" key="1">
    <source>
        <dbReference type="SAM" id="SignalP"/>
    </source>
</evidence>
<reference evidence="2 3" key="1">
    <citation type="submission" date="2020-02" db="EMBL/GenBank/DDBJ databases">
        <title>Paenibacillus sp. nov., isolated from rhizosphere soil of tomato.</title>
        <authorList>
            <person name="Weon H.-Y."/>
            <person name="Lee S.A."/>
        </authorList>
    </citation>
    <scope>NUCLEOTIDE SEQUENCE [LARGE SCALE GENOMIC DNA]</scope>
    <source>
        <strain evidence="2 3">14171R-81</strain>
    </source>
</reference>
<accession>A0A6C0P685</accession>
<dbReference type="RefSeq" id="WP_162644067.1">
    <property type="nucleotide sequence ID" value="NZ_CP048286.1"/>
</dbReference>